<dbReference type="AlphaFoldDB" id="A0A2S7WQY2"/>
<dbReference type="RefSeq" id="WP_105016627.1">
    <property type="nucleotide sequence ID" value="NZ_MSCN01000001.1"/>
</dbReference>
<gene>
    <name evidence="1" type="ORF">BTO18_12985</name>
</gene>
<comment type="caution">
    <text evidence="1">The sequence shown here is derived from an EMBL/GenBank/DDBJ whole genome shotgun (WGS) entry which is preliminary data.</text>
</comment>
<reference evidence="1 2" key="1">
    <citation type="submission" date="2016-12" db="EMBL/GenBank/DDBJ databases">
        <title>Trade-off between light-utilization and light-protection in marine flavobacteria.</title>
        <authorList>
            <person name="Kumagai Y."/>
            <person name="Yoshizawa S."/>
            <person name="Kogure K."/>
            <person name="Iwasaki W."/>
        </authorList>
    </citation>
    <scope>NUCLEOTIDE SEQUENCE [LARGE SCALE GENOMIC DNA]</scope>
    <source>
        <strain evidence="1 2">NBRC 108759</strain>
    </source>
</reference>
<dbReference type="Proteomes" id="UP000238882">
    <property type="component" value="Unassembled WGS sequence"/>
</dbReference>
<dbReference type="OrthoDB" id="9800461at2"/>
<organism evidence="1 2">
    <name type="scientific">Polaribacter porphyrae</name>
    <dbReference type="NCBI Taxonomy" id="1137780"/>
    <lineage>
        <taxon>Bacteria</taxon>
        <taxon>Pseudomonadati</taxon>
        <taxon>Bacteroidota</taxon>
        <taxon>Flavobacteriia</taxon>
        <taxon>Flavobacteriales</taxon>
        <taxon>Flavobacteriaceae</taxon>
    </lineage>
</organism>
<name>A0A2S7WQY2_9FLAO</name>
<dbReference type="EMBL" id="MSCN01000001">
    <property type="protein sequence ID" value="PQJ80030.1"/>
    <property type="molecule type" value="Genomic_DNA"/>
</dbReference>
<protein>
    <recommendedName>
        <fullName evidence="3">DUF3052 domain-containing protein</fullName>
    </recommendedName>
</protein>
<evidence type="ECO:0000313" key="1">
    <source>
        <dbReference type="EMBL" id="PQJ80030.1"/>
    </source>
</evidence>
<sequence>MARYSKTPLSKKLGIKENFLIQVYNLPKNYLAFFLDFPNGVIISDDNQPKETLDFIHIFGTTEDEVTKAFKKSKPTLKKNGILWISWPKKSSKLSSEIDKEFVRNYGLSNDLVDVKVSAIDDDWSAHKFVYRIEDR</sequence>
<accession>A0A2S7WQY2</accession>
<keyword evidence="2" id="KW-1185">Reference proteome</keyword>
<evidence type="ECO:0000313" key="2">
    <source>
        <dbReference type="Proteomes" id="UP000238882"/>
    </source>
</evidence>
<evidence type="ECO:0008006" key="3">
    <source>
        <dbReference type="Google" id="ProtNLM"/>
    </source>
</evidence>
<proteinExistence type="predicted"/>